<proteinExistence type="predicted"/>
<dbReference type="Pfam" id="PF01541">
    <property type="entry name" value="GIY-YIG"/>
    <property type="match status" value="1"/>
</dbReference>
<evidence type="ECO:0000313" key="2">
    <source>
        <dbReference type="EMBL" id="ATL45737.1"/>
    </source>
</evidence>
<dbReference type="InterPro" id="IPR000305">
    <property type="entry name" value="GIY-YIG_endonuc"/>
</dbReference>
<dbReference type="Proteomes" id="UP000220133">
    <property type="component" value="Chromosome"/>
</dbReference>
<dbReference type="EMBL" id="CP023777">
    <property type="protein sequence ID" value="ATL45737.1"/>
    <property type="molecule type" value="Genomic_DNA"/>
</dbReference>
<dbReference type="KEGG" id="cbae:COR50_00380"/>
<keyword evidence="3" id="KW-1185">Reference proteome</keyword>
<dbReference type="SUPFAM" id="SSF82771">
    <property type="entry name" value="GIY-YIG endonuclease"/>
    <property type="match status" value="1"/>
</dbReference>
<protein>
    <recommendedName>
        <fullName evidence="1">GIY-YIG domain-containing protein</fullName>
    </recommendedName>
</protein>
<evidence type="ECO:0000259" key="1">
    <source>
        <dbReference type="Pfam" id="PF01541"/>
    </source>
</evidence>
<dbReference type="OrthoDB" id="677560at2"/>
<gene>
    <name evidence="2" type="ORF">COR50_00380</name>
</gene>
<evidence type="ECO:0000313" key="3">
    <source>
        <dbReference type="Proteomes" id="UP000220133"/>
    </source>
</evidence>
<name>A0A291QP86_9BACT</name>
<dbReference type="Gene3D" id="3.40.1440.10">
    <property type="entry name" value="GIY-YIG endonuclease"/>
    <property type="match status" value="1"/>
</dbReference>
<feature type="domain" description="GIY-YIG" evidence="1">
    <location>
        <begin position="2"/>
        <end position="35"/>
    </location>
</feature>
<organism evidence="2 3">
    <name type="scientific">Chitinophaga caeni</name>
    <dbReference type="NCBI Taxonomy" id="2029983"/>
    <lineage>
        <taxon>Bacteria</taxon>
        <taxon>Pseudomonadati</taxon>
        <taxon>Bacteroidota</taxon>
        <taxon>Chitinophagia</taxon>
        <taxon>Chitinophagales</taxon>
        <taxon>Chitinophagaceae</taxon>
        <taxon>Chitinophaga</taxon>
    </lineage>
</organism>
<dbReference type="AlphaFoldDB" id="A0A291QP86"/>
<sequence>MNWYVYVIVSLQDGTFYKGITHDFHHRLEEHNSKQFPESITMSACSTVTVPAVESCRW</sequence>
<reference evidence="2 3" key="1">
    <citation type="submission" date="2017-10" db="EMBL/GenBank/DDBJ databases">
        <title>Paenichitinophaga pekingensis gen. nov., sp. nov., isolated from activated sludge.</title>
        <authorList>
            <person name="Jin D."/>
            <person name="Kong X."/>
            <person name="Deng Y."/>
            <person name="Bai Z."/>
        </authorList>
    </citation>
    <scope>NUCLEOTIDE SEQUENCE [LARGE SCALE GENOMIC DNA]</scope>
    <source>
        <strain evidence="2 3">13</strain>
    </source>
</reference>
<accession>A0A291QP86</accession>
<dbReference type="RefSeq" id="WP_098192127.1">
    <property type="nucleotide sequence ID" value="NZ_CP023777.1"/>
</dbReference>
<dbReference type="InterPro" id="IPR035901">
    <property type="entry name" value="GIY-YIG_endonuc_sf"/>
</dbReference>